<dbReference type="PANTHER" id="PTHR34220:SF7">
    <property type="entry name" value="SENSOR HISTIDINE KINASE YPDA"/>
    <property type="match status" value="1"/>
</dbReference>
<reference evidence="3 4" key="1">
    <citation type="submission" date="2019-08" db="EMBL/GenBank/DDBJ databases">
        <title>Lewinella sp. strain SSH13 Genome sequencing and assembly.</title>
        <authorList>
            <person name="Kim I."/>
        </authorList>
    </citation>
    <scope>NUCLEOTIDE SEQUENCE [LARGE SCALE GENOMIC DNA]</scope>
    <source>
        <strain evidence="3 4">SSH13</strain>
    </source>
</reference>
<dbReference type="Pfam" id="PF06580">
    <property type="entry name" value="His_kinase"/>
    <property type="match status" value="1"/>
</dbReference>
<dbReference type="GO" id="GO:0000155">
    <property type="term" value="F:phosphorelay sensor kinase activity"/>
    <property type="evidence" value="ECO:0007669"/>
    <property type="project" value="InterPro"/>
</dbReference>
<gene>
    <name evidence="3" type="ORF">FUA23_19930</name>
</gene>
<dbReference type="InterPro" id="IPR010559">
    <property type="entry name" value="Sig_transdc_His_kin_internal"/>
</dbReference>
<dbReference type="InterPro" id="IPR050640">
    <property type="entry name" value="Bact_2-comp_sensor_kinase"/>
</dbReference>
<name>A0A5C7F9E7_9BACT</name>
<evidence type="ECO:0000313" key="3">
    <source>
        <dbReference type="EMBL" id="TXF86008.1"/>
    </source>
</evidence>
<evidence type="ECO:0000259" key="2">
    <source>
        <dbReference type="Pfam" id="PF06580"/>
    </source>
</evidence>
<feature type="transmembrane region" description="Helical" evidence="1">
    <location>
        <begin position="92"/>
        <end position="114"/>
    </location>
</feature>
<evidence type="ECO:0000256" key="1">
    <source>
        <dbReference type="SAM" id="Phobius"/>
    </source>
</evidence>
<evidence type="ECO:0000313" key="4">
    <source>
        <dbReference type="Proteomes" id="UP000321907"/>
    </source>
</evidence>
<protein>
    <recommendedName>
        <fullName evidence="2">Signal transduction histidine kinase internal region domain-containing protein</fullName>
    </recommendedName>
</protein>
<keyword evidence="1" id="KW-0812">Transmembrane</keyword>
<feature type="domain" description="Signal transduction histidine kinase internal region" evidence="2">
    <location>
        <begin position="169"/>
        <end position="247"/>
    </location>
</feature>
<dbReference type="Proteomes" id="UP000321907">
    <property type="component" value="Unassembled WGS sequence"/>
</dbReference>
<dbReference type="PANTHER" id="PTHR34220">
    <property type="entry name" value="SENSOR HISTIDINE KINASE YPDA"/>
    <property type="match status" value="1"/>
</dbReference>
<feature type="transmembrane region" description="Helical" evidence="1">
    <location>
        <begin position="53"/>
        <end position="71"/>
    </location>
</feature>
<keyword evidence="4" id="KW-1185">Reference proteome</keyword>
<organism evidence="3 4">
    <name type="scientific">Neolewinella aurantiaca</name>
    <dbReference type="NCBI Taxonomy" id="2602767"/>
    <lineage>
        <taxon>Bacteria</taxon>
        <taxon>Pseudomonadati</taxon>
        <taxon>Bacteroidota</taxon>
        <taxon>Saprospiria</taxon>
        <taxon>Saprospirales</taxon>
        <taxon>Lewinellaceae</taxon>
        <taxon>Neolewinella</taxon>
    </lineage>
</organism>
<sequence>MKLFFSKAERIQYLGFDDLCVMLVGLFPLAGVGNILFGGSTPGISVEEGVNCYGIAMVFTILYWVTGRLVTINMRRSLPEQHQTARRIVSTLAILAVAVLLLSALAEPLVMSVFPEPSIPQPPLSYKIVMAYTLVVMVLSMYEGVYFFTKYRQSSLDQERLAKENMQSQLAVLKQQMNPHFLFNSLNTLVNIIPEDSRKATLFTQRLSAVYRRILEWRHKELITLEDEVKALQDYVFLMQTRFEDKLLVCWHWEAGAQVQWEGSGQGTVVPVAYRGYRVVPLSVQLLVENAIKHNIVSQDAPLRIDITFSNNRITVRNPLNLRSGRKLDSTGWGHQNLKARYEMVTEDEVYIRQTAETYEVSIPVFPVKYMARVATA</sequence>
<dbReference type="GO" id="GO:0016020">
    <property type="term" value="C:membrane"/>
    <property type="evidence" value="ECO:0007669"/>
    <property type="project" value="InterPro"/>
</dbReference>
<feature type="transmembrane region" description="Helical" evidence="1">
    <location>
        <begin position="20"/>
        <end position="41"/>
    </location>
</feature>
<keyword evidence="1" id="KW-0472">Membrane</keyword>
<keyword evidence="1" id="KW-1133">Transmembrane helix</keyword>
<dbReference type="OrthoDB" id="9809908at2"/>
<proteinExistence type="predicted"/>
<feature type="transmembrane region" description="Helical" evidence="1">
    <location>
        <begin position="126"/>
        <end position="148"/>
    </location>
</feature>
<accession>A0A5C7F9E7</accession>
<comment type="caution">
    <text evidence="3">The sequence shown here is derived from an EMBL/GenBank/DDBJ whole genome shotgun (WGS) entry which is preliminary data.</text>
</comment>
<dbReference type="RefSeq" id="WP_147932538.1">
    <property type="nucleotide sequence ID" value="NZ_VOXD01000042.1"/>
</dbReference>
<dbReference type="EMBL" id="VOXD01000042">
    <property type="protein sequence ID" value="TXF86008.1"/>
    <property type="molecule type" value="Genomic_DNA"/>
</dbReference>
<dbReference type="AlphaFoldDB" id="A0A5C7F9E7"/>